<feature type="non-terminal residue" evidence="2">
    <location>
        <position position="1"/>
    </location>
</feature>
<dbReference type="InterPro" id="IPR027417">
    <property type="entry name" value="P-loop_NTPase"/>
</dbReference>
<comment type="caution">
    <text evidence="2">The sequence shown here is derived from an EMBL/GenBank/DDBJ whole genome shotgun (WGS) entry which is preliminary data.</text>
</comment>
<dbReference type="PANTHER" id="PTHR46411:SF3">
    <property type="entry name" value="AAA+ ATPASE DOMAIN-CONTAINING PROTEIN"/>
    <property type="match status" value="1"/>
</dbReference>
<feature type="domain" description="ATPase AAA-type core" evidence="1">
    <location>
        <begin position="4"/>
        <end position="62"/>
    </location>
</feature>
<dbReference type="GeneID" id="64623661"/>
<dbReference type="EMBL" id="JABBWG010000042">
    <property type="protein sequence ID" value="KAG1807642.1"/>
    <property type="molecule type" value="Genomic_DNA"/>
</dbReference>
<sequence length="68" mass="7358">KIAVLHQPPGTGKMLMAEAVTEHLERPLYIVGFPELLTVPSQLESELSEILNLATIWGATVLFDGGDV</sequence>
<feature type="non-terminal residue" evidence="2">
    <location>
        <position position="68"/>
    </location>
</feature>
<dbReference type="OrthoDB" id="2668430at2759"/>
<dbReference type="Gene3D" id="3.40.50.300">
    <property type="entry name" value="P-loop containing nucleotide triphosphate hydrolases"/>
    <property type="match status" value="1"/>
</dbReference>
<dbReference type="GO" id="GO:0005524">
    <property type="term" value="F:ATP binding"/>
    <property type="evidence" value="ECO:0007669"/>
    <property type="project" value="InterPro"/>
</dbReference>
<dbReference type="SUPFAM" id="SSF52540">
    <property type="entry name" value="P-loop containing nucleoside triphosphate hydrolases"/>
    <property type="match status" value="1"/>
</dbReference>
<evidence type="ECO:0000313" key="2">
    <source>
        <dbReference type="EMBL" id="KAG1807642.1"/>
    </source>
</evidence>
<name>A0A9P7E0M0_9AGAM</name>
<accession>A0A9P7E0M0</accession>
<protein>
    <recommendedName>
        <fullName evidence="1">ATPase AAA-type core domain-containing protein</fullName>
    </recommendedName>
</protein>
<evidence type="ECO:0000259" key="1">
    <source>
        <dbReference type="Pfam" id="PF00004"/>
    </source>
</evidence>
<gene>
    <name evidence="2" type="ORF">BJ212DRAFT_1245175</name>
</gene>
<dbReference type="Pfam" id="PF00004">
    <property type="entry name" value="AAA"/>
    <property type="match status" value="1"/>
</dbReference>
<organism evidence="2 3">
    <name type="scientific">Suillus subaureus</name>
    <dbReference type="NCBI Taxonomy" id="48587"/>
    <lineage>
        <taxon>Eukaryota</taxon>
        <taxon>Fungi</taxon>
        <taxon>Dikarya</taxon>
        <taxon>Basidiomycota</taxon>
        <taxon>Agaricomycotina</taxon>
        <taxon>Agaricomycetes</taxon>
        <taxon>Agaricomycetidae</taxon>
        <taxon>Boletales</taxon>
        <taxon>Suillineae</taxon>
        <taxon>Suillaceae</taxon>
        <taxon>Suillus</taxon>
    </lineage>
</organism>
<dbReference type="Proteomes" id="UP000807769">
    <property type="component" value="Unassembled WGS sequence"/>
</dbReference>
<dbReference type="PANTHER" id="PTHR46411">
    <property type="entry name" value="FAMILY ATPASE, PUTATIVE-RELATED"/>
    <property type="match status" value="1"/>
</dbReference>
<dbReference type="RefSeq" id="XP_041188176.1">
    <property type="nucleotide sequence ID" value="XM_041329644.1"/>
</dbReference>
<evidence type="ECO:0000313" key="3">
    <source>
        <dbReference type="Proteomes" id="UP000807769"/>
    </source>
</evidence>
<keyword evidence="3" id="KW-1185">Reference proteome</keyword>
<dbReference type="InterPro" id="IPR003959">
    <property type="entry name" value="ATPase_AAA_core"/>
</dbReference>
<proteinExistence type="predicted"/>
<dbReference type="GO" id="GO:0016887">
    <property type="term" value="F:ATP hydrolysis activity"/>
    <property type="evidence" value="ECO:0007669"/>
    <property type="project" value="InterPro"/>
</dbReference>
<dbReference type="AlphaFoldDB" id="A0A9P7E0M0"/>
<reference evidence="2" key="1">
    <citation type="journal article" date="2020" name="New Phytol.">
        <title>Comparative genomics reveals dynamic genome evolution in host specialist ectomycorrhizal fungi.</title>
        <authorList>
            <person name="Lofgren L.A."/>
            <person name="Nguyen N.H."/>
            <person name="Vilgalys R."/>
            <person name="Ruytinx J."/>
            <person name="Liao H.L."/>
            <person name="Branco S."/>
            <person name="Kuo A."/>
            <person name="LaButti K."/>
            <person name="Lipzen A."/>
            <person name="Andreopoulos W."/>
            <person name="Pangilinan J."/>
            <person name="Riley R."/>
            <person name="Hundley H."/>
            <person name="Na H."/>
            <person name="Barry K."/>
            <person name="Grigoriev I.V."/>
            <person name="Stajich J.E."/>
            <person name="Kennedy P.G."/>
        </authorList>
    </citation>
    <scope>NUCLEOTIDE SEQUENCE</scope>
    <source>
        <strain evidence="2">MN1</strain>
    </source>
</reference>